<keyword evidence="1" id="KW-1133">Transmembrane helix</keyword>
<feature type="transmembrane region" description="Helical" evidence="1">
    <location>
        <begin position="440"/>
        <end position="459"/>
    </location>
</feature>
<feature type="transmembrane region" description="Helical" evidence="1">
    <location>
        <begin position="547"/>
        <end position="567"/>
    </location>
</feature>
<dbReference type="HOGENOM" id="CLU_020955_0_0_1"/>
<dbReference type="Gramene" id="EFJ36114">
    <property type="protein sequence ID" value="EFJ36114"/>
    <property type="gene ID" value="SELMODRAFT_404587"/>
</dbReference>
<dbReference type="EMBL" id="GL377567">
    <property type="protein sequence ID" value="EFJ36114.1"/>
    <property type="molecule type" value="Genomic_DNA"/>
</dbReference>
<name>D8QVT4_SELML</name>
<reference evidence="2 3" key="1">
    <citation type="journal article" date="2011" name="Science">
        <title>The Selaginella genome identifies genetic changes associated with the evolution of vascular plants.</title>
        <authorList>
            <person name="Banks J.A."/>
            <person name="Nishiyama T."/>
            <person name="Hasebe M."/>
            <person name="Bowman J.L."/>
            <person name="Gribskov M."/>
            <person name="dePamphilis C."/>
            <person name="Albert V.A."/>
            <person name="Aono N."/>
            <person name="Aoyama T."/>
            <person name="Ambrose B.A."/>
            <person name="Ashton N.W."/>
            <person name="Axtell M.J."/>
            <person name="Barker E."/>
            <person name="Barker M.S."/>
            <person name="Bennetzen J.L."/>
            <person name="Bonawitz N.D."/>
            <person name="Chapple C."/>
            <person name="Cheng C."/>
            <person name="Correa L.G."/>
            <person name="Dacre M."/>
            <person name="DeBarry J."/>
            <person name="Dreyer I."/>
            <person name="Elias M."/>
            <person name="Engstrom E.M."/>
            <person name="Estelle M."/>
            <person name="Feng L."/>
            <person name="Finet C."/>
            <person name="Floyd S.K."/>
            <person name="Frommer W.B."/>
            <person name="Fujita T."/>
            <person name="Gramzow L."/>
            <person name="Gutensohn M."/>
            <person name="Harholt J."/>
            <person name="Hattori M."/>
            <person name="Heyl A."/>
            <person name="Hirai T."/>
            <person name="Hiwatashi Y."/>
            <person name="Ishikawa M."/>
            <person name="Iwata M."/>
            <person name="Karol K.G."/>
            <person name="Koehler B."/>
            <person name="Kolukisaoglu U."/>
            <person name="Kubo M."/>
            <person name="Kurata T."/>
            <person name="Lalonde S."/>
            <person name="Li K."/>
            <person name="Li Y."/>
            <person name="Litt A."/>
            <person name="Lyons E."/>
            <person name="Manning G."/>
            <person name="Maruyama T."/>
            <person name="Michael T.P."/>
            <person name="Mikami K."/>
            <person name="Miyazaki S."/>
            <person name="Morinaga S."/>
            <person name="Murata T."/>
            <person name="Mueller-Roeber B."/>
            <person name="Nelson D.R."/>
            <person name="Obara M."/>
            <person name="Oguri Y."/>
            <person name="Olmstead R.G."/>
            <person name="Onodera N."/>
            <person name="Petersen B.L."/>
            <person name="Pils B."/>
            <person name="Prigge M."/>
            <person name="Rensing S.A."/>
            <person name="Riano-Pachon D.M."/>
            <person name="Roberts A.W."/>
            <person name="Sato Y."/>
            <person name="Scheller H.V."/>
            <person name="Schulz B."/>
            <person name="Schulz C."/>
            <person name="Shakirov E.V."/>
            <person name="Shibagaki N."/>
            <person name="Shinohara N."/>
            <person name="Shippen D.E."/>
            <person name="Soerensen I."/>
            <person name="Sotooka R."/>
            <person name="Sugimoto N."/>
            <person name="Sugita M."/>
            <person name="Sumikawa N."/>
            <person name="Tanurdzic M."/>
            <person name="Theissen G."/>
            <person name="Ulvskov P."/>
            <person name="Wakazuki S."/>
            <person name="Weng J.K."/>
            <person name="Willats W.W."/>
            <person name="Wipf D."/>
            <person name="Wolf P.G."/>
            <person name="Yang L."/>
            <person name="Zimmer A.D."/>
            <person name="Zhu Q."/>
            <person name="Mitros T."/>
            <person name="Hellsten U."/>
            <person name="Loque D."/>
            <person name="Otillar R."/>
            <person name="Salamov A."/>
            <person name="Schmutz J."/>
            <person name="Shapiro H."/>
            <person name="Lindquist E."/>
            <person name="Lucas S."/>
            <person name="Rokhsar D."/>
            <person name="Grigoriev I.V."/>
        </authorList>
    </citation>
    <scope>NUCLEOTIDE SEQUENCE [LARGE SCALE GENOMIC DNA]</scope>
</reference>
<keyword evidence="1" id="KW-0812">Transmembrane</keyword>
<feature type="transmembrane region" description="Helical" evidence="1">
    <location>
        <begin position="485"/>
        <end position="504"/>
    </location>
</feature>
<dbReference type="KEGG" id="smo:SELMODRAFT_404587"/>
<gene>
    <name evidence="2" type="ORF">SELMODRAFT_404587</name>
</gene>
<protein>
    <submittedName>
        <fullName evidence="2">Uncharacterized protein</fullName>
    </submittedName>
</protein>
<dbReference type="AlphaFoldDB" id="D8QVT4"/>
<dbReference type="Proteomes" id="UP000001514">
    <property type="component" value="Unassembled WGS sequence"/>
</dbReference>
<organism evidence="3">
    <name type="scientific">Selaginella moellendorffii</name>
    <name type="common">Spikemoss</name>
    <dbReference type="NCBI Taxonomy" id="88036"/>
    <lineage>
        <taxon>Eukaryota</taxon>
        <taxon>Viridiplantae</taxon>
        <taxon>Streptophyta</taxon>
        <taxon>Embryophyta</taxon>
        <taxon>Tracheophyta</taxon>
        <taxon>Lycopodiopsida</taxon>
        <taxon>Selaginellales</taxon>
        <taxon>Selaginellaceae</taxon>
        <taxon>Selaginella</taxon>
    </lineage>
</organism>
<keyword evidence="3" id="KW-1185">Reference proteome</keyword>
<dbReference type="InParanoid" id="D8QVT4"/>
<keyword evidence="1" id="KW-0472">Membrane</keyword>
<evidence type="ECO:0000256" key="1">
    <source>
        <dbReference type="SAM" id="Phobius"/>
    </source>
</evidence>
<evidence type="ECO:0000313" key="2">
    <source>
        <dbReference type="EMBL" id="EFJ36114.1"/>
    </source>
</evidence>
<evidence type="ECO:0000313" key="3">
    <source>
        <dbReference type="Proteomes" id="UP000001514"/>
    </source>
</evidence>
<accession>D8QVT4</accession>
<proteinExistence type="predicted"/>
<sequence>MIKSSSSPGYYFPDLAQDHGSTCWEVSYYAINNDPFYKWAIGSSLPMALKLDEKGTLGYQRASVWRISGMKDARSNGTSMFNSPDPHVLGGVFHRVSKGLAWEMSINWGMSVRLCITLPRMTGDPCLFTAPVVWTNKLHANGTGSYAVLMVGVPYRKASSHMFSVSSSSLYLPWGDYLTNFASNARTQLGLTIDKGKGNNVNKYVYQGNVCEASKPVFVIPDVISYLGFPTHQCGCDGNVCIIDSNLTQLSDSDQGISPLKLNSTSCSSRTSTLWNLEGIVPMFSTYSLKRNGSFTFEVTFSSGSAVNFSEAMKDGWLEQQPVEKPLTTISQDCSLQGMANLDYHSDEMMLRFPLAASGMRETFDYKVPIGNTQEDVYCGMDQGQVALTQNLCMLSMTKLKPSGEMSMLAQQLDVFANVADIKRFALNEWEKGSSKRARVLFEILVAIFTIGATIWGMFAKSSENFEKSLIRFVWTEFQLSVLRTFARALILIGVMIWNTFSIFQMIKEVELKRCLATSGTIIQELNGTSFLITTTSTIEVMPKWSILFWVCSLEFVIFVAAVVLIFHRLRKSEELKTEEINL</sequence>